<evidence type="ECO:0000313" key="3">
    <source>
        <dbReference type="Proteomes" id="UP000198702"/>
    </source>
</evidence>
<accession>A0A7Z7CY01</accession>
<keyword evidence="1" id="KW-0812">Transmembrane</keyword>
<dbReference type="RefSeq" id="WP_231478563.1">
    <property type="nucleotide sequence ID" value="NZ_FOQZ01000001.1"/>
</dbReference>
<protein>
    <submittedName>
        <fullName evidence="2">Uncharacterized protein</fullName>
    </submittedName>
</protein>
<evidence type="ECO:0000313" key="2">
    <source>
        <dbReference type="EMBL" id="SFI27640.1"/>
    </source>
</evidence>
<dbReference type="Proteomes" id="UP000198702">
    <property type="component" value="Unassembled WGS sequence"/>
</dbReference>
<organism evidence="2 3">
    <name type="scientific">Microbacterium saccharophilum</name>
    <dbReference type="NCBI Taxonomy" id="1213358"/>
    <lineage>
        <taxon>Bacteria</taxon>
        <taxon>Bacillati</taxon>
        <taxon>Actinomycetota</taxon>
        <taxon>Actinomycetes</taxon>
        <taxon>Micrococcales</taxon>
        <taxon>Microbacteriaceae</taxon>
        <taxon>Microbacterium</taxon>
    </lineage>
</organism>
<dbReference type="AlphaFoldDB" id="A0A7Z7CY01"/>
<dbReference type="InterPro" id="IPR046151">
    <property type="entry name" value="DUF6153"/>
</dbReference>
<keyword evidence="1" id="KW-1133">Transmembrane helix</keyword>
<gene>
    <name evidence="2" type="ORF">SAMN04487751_0820</name>
</gene>
<comment type="caution">
    <text evidence="2">The sequence shown here is derived from an EMBL/GenBank/DDBJ whole genome shotgun (WGS) entry which is preliminary data.</text>
</comment>
<dbReference type="EMBL" id="FOQZ01000001">
    <property type="protein sequence ID" value="SFI27640.1"/>
    <property type="molecule type" value="Genomic_DNA"/>
</dbReference>
<feature type="transmembrane region" description="Helical" evidence="1">
    <location>
        <begin position="80"/>
        <end position="99"/>
    </location>
</feature>
<reference evidence="2 3" key="1">
    <citation type="submission" date="2016-10" db="EMBL/GenBank/DDBJ databases">
        <authorList>
            <person name="Varghese N."/>
            <person name="Submissions S."/>
        </authorList>
    </citation>
    <scope>NUCLEOTIDE SEQUENCE [LARGE SCALE GENOMIC DNA]</scope>
    <source>
        <strain evidence="2 3">UNC380MFSha3.1</strain>
    </source>
</reference>
<sequence>MITLAQHLRRGPSGLGHSVLLLIALTAALIIGLLAMHALAAPTAHAEPAAAVSVQEAGAAHGHDAPPADDGCPDCGGHEAMLAMACVLALLVVSLLFLLPRAGVSWGVVFGRAGPLMVAGRAALSRPPSLLVLCISRT</sequence>
<dbReference type="Pfam" id="PF19650">
    <property type="entry name" value="DUF6153"/>
    <property type="match status" value="1"/>
</dbReference>
<name>A0A7Z7CY01_9MICO</name>
<proteinExistence type="predicted"/>
<evidence type="ECO:0000256" key="1">
    <source>
        <dbReference type="SAM" id="Phobius"/>
    </source>
</evidence>
<keyword evidence="1" id="KW-0472">Membrane</keyword>